<evidence type="ECO:0000313" key="7">
    <source>
        <dbReference type="EMBL" id="CAO80858.1"/>
    </source>
</evidence>
<dbReference type="PANTHER" id="PTHR10695:SF46">
    <property type="entry name" value="BIFUNCTIONAL COENZYME A SYNTHASE-RELATED"/>
    <property type="match status" value="1"/>
</dbReference>
<dbReference type="AlphaFoldDB" id="B0VHP3"/>
<proteinExistence type="inferred from homology"/>
<evidence type="ECO:0000256" key="4">
    <source>
        <dbReference type="ARBA" id="ARBA00022993"/>
    </source>
</evidence>
<dbReference type="InterPro" id="IPR001977">
    <property type="entry name" value="Depp_CoAkinase"/>
</dbReference>
<dbReference type="STRING" id="459349.CLOAM0986"/>
<dbReference type="GO" id="GO:0005737">
    <property type="term" value="C:cytoplasm"/>
    <property type="evidence" value="ECO:0007669"/>
    <property type="project" value="UniProtKB-SubCell"/>
</dbReference>
<dbReference type="GO" id="GO:0004140">
    <property type="term" value="F:dephospho-CoA kinase activity"/>
    <property type="evidence" value="ECO:0007669"/>
    <property type="project" value="UniProtKB-UniRule"/>
</dbReference>
<evidence type="ECO:0000313" key="8">
    <source>
        <dbReference type="Proteomes" id="UP000002019"/>
    </source>
</evidence>
<reference evidence="7 8" key="1">
    <citation type="journal article" date="2008" name="J. Bacteriol.">
        <title>'Candidatus Cloacamonas acidaminovorans': genome sequence reconstruction provides a first glimpse of a new bacterial division.</title>
        <authorList>
            <person name="Pelletier E."/>
            <person name="Kreimeyer A."/>
            <person name="Bocs S."/>
            <person name="Rouy Z."/>
            <person name="Gyapay G."/>
            <person name="Chouari R."/>
            <person name="Riviere D."/>
            <person name="Ganesan A."/>
            <person name="Daegelen P."/>
            <person name="Sghir A."/>
            <person name="Cohen G.N."/>
            <person name="Medigue C."/>
            <person name="Weissenbach J."/>
            <person name="Le Paslier D."/>
        </authorList>
    </citation>
    <scope>NUCLEOTIDE SEQUENCE [LARGE SCALE GENOMIC DNA]</scope>
    <source>
        <strain evidence="8">Evry</strain>
    </source>
</reference>
<dbReference type="NCBIfam" id="TIGR00152">
    <property type="entry name" value="dephospho-CoA kinase"/>
    <property type="match status" value="1"/>
</dbReference>
<dbReference type="Proteomes" id="UP000002019">
    <property type="component" value="Chromosome"/>
</dbReference>
<keyword evidence="5" id="KW-0963">Cytoplasm</keyword>
<comment type="similarity">
    <text evidence="1 5">Belongs to the CoaE family.</text>
</comment>
<accession>B0VHP3</accession>
<feature type="binding site" evidence="5">
    <location>
        <begin position="17"/>
        <end position="22"/>
    </location>
    <ligand>
        <name>ATP</name>
        <dbReference type="ChEBI" id="CHEBI:30616"/>
    </ligand>
</feature>
<dbReference type="SUPFAM" id="SSF52540">
    <property type="entry name" value="P-loop containing nucleoside triphosphate hydrolases"/>
    <property type="match status" value="1"/>
</dbReference>
<dbReference type="PANTHER" id="PTHR10695">
    <property type="entry name" value="DEPHOSPHO-COA KINASE-RELATED"/>
    <property type="match status" value="1"/>
</dbReference>
<keyword evidence="5 7" id="KW-0808">Transferase</keyword>
<comment type="catalytic activity">
    <reaction evidence="5">
        <text>3'-dephospho-CoA + ATP = ADP + CoA + H(+)</text>
        <dbReference type="Rhea" id="RHEA:18245"/>
        <dbReference type="ChEBI" id="CHEBI:15378"/>
        <dbReference type="ChEBI" id="CHEBI:30616"/>
        <dbReference type="ChEBI" id="CHEBI:57287"/>
        <dbReference type="ChEBI" id="CHEBI:57328"/>
        <dbReference type="ChEBI" id="CHEBI:456216"/>
        <dbReference type="EC" id="2.7.1.24"/>
    </reaction>
</comment>
<dbReference type="EMBL" id="CU466930">
    <property type="protein sequence ID" value="CAO80858.1"/>
    <property type="molecule type" value="Genomic_DNA"/>
</dbReference>
<comment type="subcellular location">
    <subcellularLocation>
        <location evidence="5">Cytoplasm</location>
    </subcellularLocation>
</comment>
<protein>
    <recommendedName>
        <fullName evidence="5 6">Dephospho-CoA kinase</fullName>
        <ecNumber evidence="5 6">2.7.1.24</ecNumber>
    </recommendedName>
    <alternativeName>
        <fullName evidence="5">Dephosphocoenzyme A kinase</fullName>
    </alternativeName>
</protein>
<dbReference type="HOGENOM" id="CLU_057180_2_1_0"/>
<keyword evidence="4 5" id="KW-0173">Coenzyme A biosynthesis</keyword>
<dbReference type="eggNOG" id="COG0237">
    <property type="taxonomic scope" value="Bacteria"/>
</dbReference>
<evidence type="ECO:0000256" key="1">
    <source>
        <dbReference type="ARBA" id="ARBA00009018"/>
    </source>
</evidence>
<evidence type="ECO:0000256" key="3">
    <source>
        <dbReference type="ARBA" id="ARBA00022840"/>
    </source>
</evidence>
<keyword evidence="2 5" id="KW-0547">Nucleotide-binding</keyword>
<keyword evidence="8" id="KW-1185">Reference proteome</keyword>
<comment type="pathway">
    <text evidence="5">Cofactor biosynthesis; coenzyme A biosynthesis; CoA from (R)-pantothenate: step 5/5.</text>
</comment>
<sequence length="214" mass="24251">MSQNKKPLLIGITGNIGSGKSAFCNFLAANGLKVISADVVANQHLEDPEIKEALIKRYSTAILSPSNEDNGKGIINRKILADVVFSSEQETQYLNSLIHPLVLQDFQRIVEQSNEEALCFEVPLLFEANLQDCFDYIILISASLETRLMRLEKRGEDRTKAQQRMLHQMPDTEKRFMVDLVIENDGDLLSLQKSAVSFIEKIPYLLHKKVRPFM</sequence>
<dbReference type="Gene3D" id="3.40.50.300">
    <property type="entry name" value="P-loop containing nucleotide triphosphate hydrolases"/>
    <property type="match status" value="1"/>
</dbReference>
<dbReference type="UniPathway" id="UPA00241">
    <property type="reaction ID" value="UER00356"/>
</dbReference>
<keyword evidence="3 5" id="KW-0067">ATP-binding</keyword>
<organism evidence="7 8">
    <name type="scientific">Cloacimonas acidaminovorans (strain Evry)</name>
    <dbReference type="NCBI Taxonomy" id="459349"/>
    <lineage>
        <taxon>Bacteria</taxon>
        <taxon>Pseudomonadati</taxon>
        <taxon>Candidatus Cloacimonadota</taxon>
        <taxon>Candidatus Cloacimonadia</taxon>
        <taxon>Candidatus Cloacimonadales</taxon>
        <taxon>Candidatus Cloacimonadaceae</taxon>
        <taxon>Candidatus Cloacimonas</taxon>
    </lineage>
</organism>
<evidence type="ECO:0000256" key="6">
    <source>
        <dbReference type="NCBIfam" id="TIGR00152"/>
    </source>
</evidence>
<dbReference type="EC" id="2.7.1.24" evidence="5 6"/>
<dbReference type="OrthoDB" id="9812943at2"/>
<dbReference type="InterPro" id="IPR027417">
    <property type="entry name" value="P-loop_NTPase"/>
</dbReference>
<dbReference type="Pfam" id="PF01121">
    <property type="entry name" value="CoaE"/>
    <property type="match status" value="1"/>
</dbReference>
<evidence type="ECO:0000256" key="5">
    <source>
        <dbReference type="HAMAP-Rule" id="MF_00376"/>
    </source>
</evidence>
<gene>
    <name evidence="5 7" type="primary">coaE</name>
    <name evidence="7" type="ordered locus">CLOAM0986</name>
</gene>
<dbReference type="PROSITE" id="PS51219">
    <property type="entry name" value="DPCK"/>
    <property type="match status" value="1"/>
</dbReference>
<evidence type="ECO:0000256" key="2">
    <source>
        <dbReference type="ARBA" id="ARBA00022741"/>
    </source>
</evidence>
<dbReference type="KEGG" id="caci:CLOAM0986"/>
<dbReference type="RefSeq" id="WP_015424716.1">
    <property type="nucleotide sequence ID" value="NC_020449.1"/>
</dbReference>
<keyword evidence="5 7" id="KW-0418">Kinase</keyword>
<dbReference type="GO" id="GO:0005524">
    <property type="term" value="F:ATP binding"/>
    <property type="evidence" value="ECO:0007669"/>
    <property type="project" value="UniProtKB-UniRule"/>
</dbReference>
<name>B0VHP3_CLOAI</name>
<dbReference type="HAMAP" id="MF_00376">
    <property type="entry name" value="Dephospho_CoA_kinase"/>
    <property type="match status" value="1"/>
</dbReference>
<comment type="function">
    <text evidence="5">Catalyzes the phosphorylation of the 3'-hydroxyl group of dephosphocoenzyme A to form coenzyme A.</text>
</comment>
<dbReference type="CDD" id="cd02022">
    <property type="entry name" value="DPCK"/>
    <property type="match status" value="1"/>
</dbReference>
<dbReference type="GO" id="GO:0015937">
    <property type="term" value="P:coenzyme A biosynthetic process"/>
    <property type="evidence" value="ECO:0007669"/>
    <property type="project" value="UniProtKB-UniRule"/>
</dbReference>